<evidence type="ECO:0000313" key="3">
    <source>
        <dbReference type="EMBL" id="OBK20559.1"/>
    </source>
</evidence>
<protein>
    <recommendedName>
        <fullName evidence="5">Beta-xylosidase</fullName>
    </recommendedName>
</protein>
<reference evidence="3 4" key="1">
    <citation type="submission" date="2016-06" db="EMBL/GenBank/DDBJ databases">
        <authorList>
            <person name="Kjaerup R.B."/>
            <person name="Dalgaard T.S."/>
            <person name="Juul-Madsen H.R."/>
        </authorList>
    </citation>
    <scope>NUCLEOTIDE SEQUENCE [LARGE SCALE GENOMIC DNA]</scope>
    <source>
        <strain evidence="3 4">1165133.8</strain>
    </source>
</reference>
<dbReference type="Proteomes" id="UP000093928">
    <property type="component" value="Unassembled WGS sequence"/>
</dbReference>
<evidence type="ECO:0000256" key="1">
    <source>
        <dbReference type="SAM" id="MobiDB-lite"/>
    </source>
</evidence>
<comment type="caution">
    <text evidence="3">The sequence shown here is derived from an EMBL/GenBank/DDBJ whole genome shotgun (WGS) entry which is preliminary data.</text>
</comment>
<proteinExistence type="predicted"/>
<organism evidence="3 4">
    <name type="scientific">Mycobacterium asiaticum</name>
    <dbReference type="NCBI Taxonomy" id="1790"/>
    <lineage>
        <taxon>Bacteria</taxon>
        <taxon>Bacillati</taxon>
        <taxon>Actinomycetota</taxon>
        <taxon>Actinomycetes</taxon>
        <taxon>Mycobacteriales</taxon>
        <taxon>Mycobacteriaceae</taxon>
        <taxon>Mycobacterium</taxon>
    </lineage>
</organism>
<name>A0A1A3NHL9_MYCAS</name>
<gene>
    <name evidence="3" type="ORF">A5634_12570</name>
</gene>
<dbReference type="AlphaFoldDB" id="A0A1A3NHL9"/>
<feature type="signal peptide" evidence="2">
    <location>
        <begin position="1"/>
        <end position="25"/>
    </location>
</feature>
<keyword evidence="2" id="KW-0732">Signal</keyword>
<feature type="chain" id="PRO_5038610286" description="Beta-xylosidase" evidence="2">
    <location>
        <begin position="26"/>
        <end position="176"/>
    </location>
</feature>
<evidence type="ECO:0000313" key="4">
    <source>
        <dbReference type="Proteomes" id="UP000093928"/>
    </source>
</evidence>
<sequence length="176" mass="16161">MAVRMIDRFCVAVAAGAGLCGAALALSPGAVATPFATGGAACMEQQAGFGAAPLGAAPVVLPGPIPVAPVVPVVPPVPLVPPAPAVVPPVPPAVPVVPIAGAGAGAGVADGAPPAAPITMNSGTGKGAPVAPPPTKAADPVVLPGPAVPAQPQAPIPAVLAGSTTALPACAVAGVN</sequence>
<feature type="region of interest" description="Disordered" evidence="1">
    <location>
        <begin position="118"/>
        <end position="138"/>
    </location>
</feature>
<evidence type="ECO:0000256" key="2">
    <source>
        <dbReference type="SAM" id="SignalP"/>
    </source>
</evidence>
<accession>A0A1A3NHL9</accession>
<evidence type="ECO:0008006" key="5">
    <source>
        <dbReference type="Google" id="ProtNLM"/>
    </source>
</evidence>
<dbReference type="EMBL" id="LZLS01000220">
    <property type="protein sequence ID" value="OBK20559.1"/>
    <property type="molecule type" value="Genomic_DNA"/>
</dbReference>